<comment type="caution">
    <text evidence="1">The sequence shown here is derived from an EMBL/GenBank/DDBJ whole genome shotgun (WGS) entry which is preliminary data.</text>
</comment>
<organism evidence="1 2">
    <name type="scientific">Candidatus Magnetobacterium bavaricum</name>
    <dbReference type="NCBI Taxonomy" id="29290"/>
    <lineage>
        <taxon>Bacteria</taxon>
        <taxon>Pseudomonadati</taxon>
        <taxon>Nitrospirota</taxon>
        <taxon>Thermodesulfovibrionia</taxon>
        <taxon>Thermodesulfovibrionales</taxon>
        <taxon>Candidatus Magnetobacteriaceae</taxon>
        <taxon>Candidatus Magnetobacterium</taxon>
    </lineage>
</organism>
<evidence type="ECO:0008006" key="3">
    <source>
        <dbReference type="Google" id="ProtNLM"/>
    </source>
</evidence>
<evidence type="ECO:0000313" key="1">
    <source>
        <dbReference type="EMBL" id="KJU81451.1"/>
    </source>
</evidence>
<sequence length="191" mass="21406">MGVRLEGLNNQFLQNFRVELEYARQFDKIDTIEIHGMGNKVEDAVGRIDSDSYMAVICYDFPVRKLDPTVKGFASRLSPYVGLGLGFNRVIVKGLSSPGVDYWANMPPSQGGLGRNGQGFNLYTTTDFVFAISPRFGLTYEVSKNLDVYLGAKYVKSNDVLLDSYASLPNGTWNKPNLNYWDGQIGVRYNF</sequence>
<dbReference type="Gene3D" id="2.40.160.20">
    <property type="match status" value="1"/>
</dbReference>
<dbReference type="Proteomes" id="UP000033423">
    <property type="component" value="Unassembled WGS sequence"/>
</dbReference>
<gene>
    <name evidence="1" type="ORF">MBAV_006350</name>
</gene>
<name>A0A0F3GHU0_9BACT</name>
<accession>A0A0F3GHU0</accession>
<protein>
    <recommendedName>
        <fullName evidence="3">Outer membrane protein beta-barrel domain-containing protein</fullName>
    </recommendedName>
</protein>
<evidence type="ECO:0000313" key="2">
    <source>
        <dbReference type="Proteomes" id="UP000033423"/>
    </source>
</evidence>
<dbReference type="AlphaFoldDB" id="A0A0F3GHU0"/>
<reference evidence="1 2" key="1">
    <citation type="submission" date="2015-02" db="EMBL/GenBank/DDBJ databases">
        <title>Single-cell genomics of uncultivated deep-branching MTB reveals a conserved set of magnetosome genes.</title>
        <authorList>
            <person name="Kolinko S."/>
            <person name="Richter M."/>
            <person name="Glockner F.O."/>
            <person name="Brachmann A."/>
            <person name="Schuler D."/>
        </authorList>
    </citation>
    <scope>NUCLEOTIDE SEQUENCE [LARGE SCALE GENOMIC DNA]</scope>
    <source>
        <strain evidence="1">TM-1</strain>
    </source>
</reference>
<keyword evidence="2" id="KW-1185">Reference proteome</keyword>
<dbReference type="EMBL" id="LACI01002688">
    <property type="protein sequence ID" value="KJU81451.1"/>
    <property type="molecule type" value="Genomic_DNA"/>
</dbReference>
<dbReference type="SUPFAM" id="SSF56925">
    <property type="entry name" value="OMPA-like"/>
    <property type="match status" value="1"/>
</dbReference>
<dbReference type="InterPro" id="IPR011250">
    <property type="entry name" value="OMP/PagP_B-barrel"/>
</dbReference>
<proteinExistence type="predicted"/>